<dbReference type="CDD" id="cd02603">
    <property type="entry name" value="HAD_sEH-N_like"/>
    <property type="match status" value="1"/>
</dbReference>
<dbReference type="EC" id="3.1.3.-" evidence="1"/>
<dbReference type="Pfam" id="PF00702">
    <property type="entry name" value="Hydrolase"/>
    <property type="match status" value="1"/>
</dbReference>
<dbReference type="PANTHER" id="PTHR43611">
    <property type="entry name" value="ALPHA-D-GLUCOSE 1-PHOSPHATE PHOSPHATASE"/>
    <property type="match status" value="1"/>
</dbReference>
<gene>
    <name evidence="1" type="ORF">TM5383_01562</name>
</gene>
<dbReference type="SFLD" id="SFLDG01129">
    <property type="entry name" value="C1.5:_HAD__Beta-PGM__Phosphata"/>
    <property type="match status" value="1"/>
</dbReference>
<dbReference type="STRING" id="340021.TM5383_01562"/>
<sequence length="204" mass="22792">MSLDATPTVVVFDISKVLVDWQPELAWADHFDDVTDIHAFMERVDFYDRNLRGDNGETFVDMAQELDDPADQKRLADYVPNYAKTVQNAVPGTWEILDDLKSRGVPVHAITNWSAETWPEGLKAHPRLAEVFGTLVVSGREGVIKPDRRIFDILCERANVAPEDCVFIDDSPKNVDGARAAGWDAIHFTGADALRTALEQRGLL</sequence>
<dbReference type="GO" id="GO:0016787">
    <property type="term" value="F:hydrolase activity"/>
    <property type="evidence" value="ECO:0007669"/>
    <property type="project" value="UniProtKB-KW"/>
</dbReference>
<evidence type="ECO:0000313" key="2">
    <source>
        <dbReference type="Proteomes" id="UP000051681"/>
    </source>
</evidence>
<organism evidence="1 2">
    <name type="scientific">Thalassovita mediterranea</name>
    <dbReference type="NCBI Taxonomy" id="340021"/>
    <lineage>
        <taxon>Bacteria</taxon>
        <taxon>Pseudomonadati</taxon>
        <taxon>Pseudomonadota</taxon>
        <taxon>Alphaproteobacteria</taxon>
        <taxon>Rhodobacterales</taxon>
        <taxon>Roseobacteraceae</taxon>
        <taxon>Thalassovita</taxon>
    </lineage>
</organism>
<dbReference type="SUPFAM" id="SSF56784">
    <property type="entry name" value="HAD-like"/>
    <property type="match status" value="1"/>
</dbReference>
<keyword evidence="1" id="KW-0378">Hydrolase</keyword>
<evidence type="ECO:0000313" key="1">
    <source>
        <dbReference type="EMBL" id="CUH84353.1"/>
    </source>
</evidence>
<dbReference type="SFLD" id="SFLDS00003">
    <property type="entry name" value="Haloacid_Dehalogenase"/>
    <property type="match status" value="1"/>
</dbReference>
<dbReference type="InterPro" id="IPR006439">
    <property type="entry name" value="HAD-SF_hydro_IA"/>
</dbReference>
<protein>
    <submittedName>
        <fullName evidence="1">Phosphorylated carbohydrates phosphatase</fullName>
        <ecNumber evidence="1">3.1.3.-</ecNumber>
    </submittedName>
</protein>
<proteinExistence type="predicted"/>
<dbReference type="NCBIfam" id="TIGR01509">
    <property type="entry name" value="HAD-SF-IA-v3"/>
    <property type="match status" value="1"/>
</dbReference>
<dbReference type="AlphaFoldDB" id="A0A0P1GQ16"/>
<accession>A0A0P1GQ16</accession>
<dbReference type="EMBL" id="CYSF01000007">
    <property type="protein sequence ID" value="CUH84353.1"/>
    <property type="molecule type" value="Genomic_DNA"/>
</dbReference>
<dbReference type="Proteomes" id="UP000051681">
    <property type="component" value="Unassembled WGS sequence"/>
</dbReference>
<dbReference type="OrthoDB" id="9807742at2"/>
<dbReference type="InterPro" id="IPR036412">
    <property type="entry name" value="HAD-like_sf"/>
</dbReference>
<dbReference type="Gene3D" id="3.40.50.1000">
    <property type="entry name" value="HAD superfamily/HAD-like"/>
    <property type="match status" value="1"/>
</dbReference>
<keyword evidence="2" id="KW-1185">Reference proteome</keyword>
<reference evidence="1 2" key="1">
    <citation type="submission" date="2015-09" db="EMBL/GenBank/DDBJ databases">
        <authorList>
            <consortium name="Swine Surveillance"/>
        </authorList>
    </citation>
    <scope>NUCLEOTIDE SEQUENCE [LARGE SCALE GENOMIC DNA]</scope>
    <source>
        <strain evidence="1 2">CECT 8383</strain>
    </source>
</reference>
<dbReference type="RefSeq" id="WP_058318478.1">
    <property type="nucleotide sequence ID" value="NZ_CYSF01000007.1"/>
</dbReference>
<dbReference type="InterPro" id="IPR023214">
    <property type="entry name" value="HAD_sf"/>
</dbReference>
<dbReference type="PANTHER" id="PTHR43611:SF3">
    <property type="entry name" value="FLAVIN MONONUCLEOTIDE HYDROLASE 1, CHLOROPLATIC"/>
    <property type="match status" value="1"/>
</dbReference>
<name>A0A0P1GQ16_9RHOB</name>